<feature type="domain" description="Response regulatory" evidence="2">
    <location>
        <begin position="1"/>
        <end position="63"/>
    </location>
</feature>
<dbReference type="CDD" id="cd17535">
    <property type="entry name" value="REC_NarL-like"/>
    <property type="match status" value="1"/>
</dbReference>
<keyword evidence="4" id="KW-1185">Reference proteome</keyword>
<dbReference type="AlphaFoldDB" id="A4XH25"/>
<dbReference type="InterPro" id="IPR051015">
    <property type="entry name" value="EvgA-like"/>
</dbReference>
<evidence type="ECO:0000313" key="4">
    <source>
        <dbReference type="Proteomes" id="UP000000256"/>
    </source>
</evidence>
<dbReference type="HOGENOM" id="CLU_000445_90_10_9"/>
<dbReference type="KEGG" id="csc:Csac_0584"/>
<evidence type="ECO:0000256" key="1">
    <source>
        <dbReference type="PROSITE-ProRule" id="PRU00169"/>
    </source>
</evidence>
<dbReference type="PANTHER" id="PTHR45566:SF2">
    <property type="entry name" value="NARL SUBFAMILY"/>
    <property type="match status" value="1"/>
</dbReference>
<proteinExistence type="predicted"/>
<sequence length="133" mass="14634">MPVEDGIAGSKNIKAEFPKIKVIVLTTFKDDEFIKGAIFYGADGYVLKSSSSENLVESIKAVLQDKFVLAKEIAKALPRFLNEESRMGGLKKFDLTGKKEILKLVAGGFSNKEIAKSPLFNRGHSEKLHISFA</sequence>
<accession>A4XH25</accession>
<name>A4XH25_CALS8</name>
<gene>
    <name evidence="3" type="ordered locus">Csac_0584</name>
</gene>
<dbReference type="OrthoDB" id="9779069at2"/>
<dbReference type="eggNOG" id="COG2197">
    <property type="taxonomic scope" value="Bacteria"/>
</dbReference>
<dbReference type="STRING" id="351627.Csac_0584"/>
<dbReference type="InterPro" id="IPR011006">
    <property type="entry name" value="CheY-like_superfamily"/>
</dbReference>
<reference evidence="3 4" key="1">
    <citation type="journal article" date="2008" name="Appl. Environ. Microbiol.">
        <title>Hydrogenomics of the extremely thermophilic bacterium Caldicellulosiruptor saccharolyticus.</title>
        <authorList>
            <person name="van de Werken H.J."/>
            <person name="Verhaart M.R."/>
            <person name="VanFossen A.L."/>
            <person name="Willquist K."/>
            <person name="Lewis D.L."/>
            <person name="Nichols J.D."/>
            <person name="Goorissen H.P."/>
            <person name="Mongodin E.F."/>
            <person name="Nelson K.E."/>
            <person name="van Niel E.W."/>
            <person name="Stams A.J."/>
            <person name="Ward D.E."/>
            <person name="de Vos W.M."/>
            <person name="van der Oost J."/>
            <person name="Kelly R.M."/>
            <person name="Kengen S.W."/>
        </authorList>
    </citation>
    <scope>NUCLEOTIDE SEQUENCE [LARGE SCALE GENOMIC DNA]</scope>
    <source>
        <strain evidence="4">ATCC 43494 / DSM 8903 / Tp8T 6331</strain>
    </source>
</reference>
<dbReference type="SUPFAM" id="SSF52172">
    <property type="entry name" value="CheY-like"/>
    <property type="match status" value="1"/>
</dbReference>
<evidence type="ECO:0000259" key="2">
    <source>
        <dbReference type="PROSITE" id="PS50110"/>
    </source>
</evidence>
<dbReference type="PANTHER" id="PTHR45566">
    <property type="entry name" value="HTH-TYPE TRANSCRIPTIONAL REGULATOR YHJB-RELATED"/>
    <property type="match status" value="1"/>
</dbReference>
<organism evidence="3 4">
    <name type="scientific">Caldicellulosiruptor saccharolyticus (strain ATCC 43494 / DSM 8903 / Tp8T 6331)</name>
    <dbReference type="NCBI Taxonomy" id="351627"/>
    <lineage>
        <taxon>Bacteria</taxon>
        <taxon>Bacillati</taxon>
        <taxon>Bacillota</taxon>
        <taxon>Bacillota incertae sedis</taxon>
        <taxon>Caldicellulosiruptorales</taxon>
        <taxon>Caldicellulosiruptoraceae</taxon>
        <taxon>Caldicellulosiruptor</taxon>
    </lineage>
</organism>
<dbReference type="RefSeq" id="WP_011916157.1">
    <property type="nucleotide sequence ID" value="NC_009437.1"/>
</dbReference>
<evidence type="ECO:0000313" key="3">
    <source>
        <dbReference type="EMBL" id="ABP66210.1"/>
    </source>
</evidence>
<dbReference type="Proteomes" id="UP000000256">
    <property type="component" value="Chromosome"/>
</dbReference>
<dbReference type="InterPro" id="IPR001789">
    <property type="entry name" value="Sig_transdc_resp-reg_receiver"/>
</dbReference>
<dbReference type="EMBL" id="CP000679">
    <property type="protein sequence ID" value="ABP66210.1"/>
    <property type="molecule type" value="Genomic_DNA"/>
</dbReference>
<comment type="caution">
    <text evidence="1">Lacks conserved residue(s) required for the propagation of feature annotation.</text>
</comment>
<dbReference type="Pfam" id="PF00072">
    <property type="entry name" value="Response_reg"/>
    <property type="match status" value="1"/>
</dbReference>
<dbReference type="InterPro" id="IPR058245">
    <property type="entry name" value="NreC/VraR/RcsB-like_REC"/>
</dbReference>
<protein>
    <submittedName>
        <fullName evidence="3">Response regulator receiver protein</fullName>
    </submittedName>
</protein>
<dbReference type="Gene3D" id="3.40.50.2300">
    <property type="match status" value="1"/>
</dbReference>
<dbReference type="PROSITE" id="PS50110">
    <property type="entry name" value="RESPONSE_REGULATORY"/>
    <property type="match status" value="1"/>
</dbReference>
<dbReference type="GO" id="GO:0000160">
    <property type="term" value="P:phosphorelay signal transduction system"/>
    <property type="evidence" value="ECO:0007669"/>
    <property type="project" value="InterPro"/>
</dbReference>